<keyword evidence="1" id="KW-0560">Oxidoreductase</keyword>
<gene>
    <name evidence="1" type="primary">hcaE</name>
    <name evidence="1" type="ORF">NCTC9617_00989</name>
</gene>
<name>A0A378F563_KLEPN</name>
<evidence type="ECO:0000313" key="1">
    <source>
        <dbReference type="EMBL" id="STW39465.1"/>
    </source>
</evidence>
<reference evidence="1 2" key="1">
    <citation type="submission" date="2018-06" db="EMBL/GenBank/DDBJ databases">
        <authorList>
            <consortium name="Pathogen Informatics"/>
            <person name="Doyle S."/>
        </authorList>
    </citation>
    <scope>NUCLEOTIDE SEQUENCE [LARGE SCALE GENOMIC DNA]</scope>
    <source>
        <strain evidence="1 2">NCTC9617</strain>
    </source>
</reference>
<organism evidence="1 2">
    <name type="scientific">Klebsiella pneumoniae</name>
    <dbReference type="NCBI Taxonomy" id="573"/>
    <lineage>
        <taxon>Bacteria</taxon>
        <taxon>Pseudomonadati</taxon>
        <taxon>Pseudomonadota</taxon>
        <taxon>Gammaproteobacteria</taxon>
        <taxon>Enterobacterales</taxon>
        <taxon>Enterobacteriaceae</taxon>
        <taxon>Klebsiella/Raoultella group</taxon>
        <taxon>Klebsiella</taxon>
        <taxon>Klebsiella pneumoniae complex</taxon>
    </lineage>
</organism>
<dbReference type="EMBL" id="UGNC01000004">
    <property type="protein sequence ID" value="STW39465.1"/>
    <property type="molecule type" value="Genomic_DNA"/>
</dbReference>
<accession>A0A378F563</accession>
<protein>
    <submittedName>
        <fullName evidence="1">3-phenylpropionate dioxygenase alpha subunit</fullName>
    </submittedName>
</protein>
<evidence type="ECO:0000313" key="2">
    <source>
        <dbReference type="Proteomes" id="UP000255167"/>
    </source>
</evidence>
<proteinExistence type="predicted"/>
<sequence>MQKTLSTLKDKINNALVVDREIIFTAAIALYLPTRSCLNLK</sequence>
<dbReference type="AlphaFoldDB" id="A0A378F563"/>
<dbReference type="Proteomes" id="UP000255167">
    <property type="component" value="Unassembled WGS sequence"/>
</dbReference>
<keyword evidence="1" id="KW-0223">Dioxygenase</keyword>
<dbReference type="GO" id="GO:0051213">
    <property type="term" value="F:dioxygenase activity"/>
    <property type="evidence" value="ECO:0007669"/>
    <property type="project" value="UniProtKB-KW"/>
</dbReference>